<reference evidence="1" key="2">
    <citation type="submission" date="2010-05" db="EMBL/GenBank/DDBJ databases">
        <title>The Genome Sequence of Magnaporthe poae strain ATCC 64411.</title>
        <authorList>
            <consortium name="The Broad Institute Genome Sequencing Platform"/>
            <consortium name="Broad Institute Genome Sequencing Center for Infectious Disease"/>
            <person name="Ma L.-J."/>
            <person name="Dead R."/>
            <person name="Young S."/>
            <person name="Zeng Q."/>
            <person name="Koehrsen M."/>
            <person name="Alvarado L."/>
            <person name="Berlin A."/>
            <person name="Chapman S.B."/>
            <person name="Chen Z."/>
            <person name="Freedman E."/>
            <person name="Gellesch M."/>
            <person name="Goldberg J."/>
            <person name="Griggs A."/>
            <person name="Gujja S."/>
            <person name="Heilman E.R."/>
            <person name="Heiman D."/>
            <person name="Hepburn T."/>
            <person name="Howarth C."/>
            <person name="Jen D."/>
            <person name="Larson L."/>
            <person name="Mehta T."/>
            <person name="Neiman D."/>
            <person name="Pearson M."/>
            <person name="Roberts A."/>
            <person name="Saif S."/>
            <person name="Shea T."/>
            <person name="Shenoy N."/>
            <person name="Sisk P."/>
            <person name="Stolte C."/>
            <person name="Sykes S."/>
            <person name="Walk T."/>
            <person name="White J."/>
            <person name="Yandava C."/>
            <person name="Haas B."/>
            <person name="Nusbaum C."/>
            <person name="Birren B."/>
        </authorList>
    </citation>
    <scope>NUCLEOTIDE SEQUENCE</scope>
    <source>
        <strain evidence="1">ATCC 64411</strain>
    </source>
</reference>
<proteinExistence type="predicted"/>
<dbReference type="Proteomes" id="UP000011715">
    <property type="component" value="Unassembled WGS sequence"/>
</dbReference>
<dbReference type="AlphaFoldDB" id="A0A0C4DWW8"/>
<evidence type="ECO:0000313" key="1">
    <source>
        <dbReference type="EMBL" id="KLU85479.1"/>
    </source>
</evidence>
<evidence type="ECO:0000313" key="3">
    <source>
        <dbReference type="Proteomes" id="UP000011715"/>
    </source>
</evidence>
<reference evidence="2" key="4">
    <citation type="journal article" date="2015" name="G3 (Bethesda)">
        <title>Genome sequences of three phytopathogenic species of the Magnaporthaceae family of fungi.</title>
        <authorList>
            <person name="Okagaki L.H."/>
            <person name="Nunes C.C."/>
            <person name="Sailsbery J."/>
            <person name="Clay B."/>
            <person name="Brown D."/>
            <person name="John T."/>
            <person name="Oh Y."/>
            <person name="Young N."/>
            <person name="Fitzgerald M."/>
            <person name="Haas B.J."/>
            <person name="Zeng Q."/>
            <person name="Young S."/>
            <person name="Adiconis X."/>
            <person name="Fan L."/>
            <person name="Levin J.Z."/>
            <person name="Mitchell T.K."/>
            <person name="Okubara P.A."/>
            <person name="Farman M.L."/>
            <person name="Kohn L.M."/>
            <person name="Birren B."/>
            <person name="Ma L.-J."/>
            <person name="Dean R.A."/>
        </authorList>
    </citation>
    <scope>NUCLEOTIDE SEQUENCE</scope>
    <source>
        <strain evidence="2">ATCC 64411 / 73-15</strain>
    </source>
</reference>
<reference evidence="3" key="1">
    <citation type="submission" date="2010-05" db="EMBL/GenBank/DDBJ databases">
        <title>The genome sequence of Magnaporthe poae strain ATCC 64411.</title>
        <authorList>
            <person name="Ma L.-J."/>
            <person name="Dead R."/>
            <person name="Young S."/>
            <person name="Zeng Q."/>
            <person name="Koehrsen M."/>
            <person name="Alvarado L."/>
            <person name="Berlin A."/>
            <person name="Chapman S.B."/>
            <person name="Chen Z."/>
            <person name="Freedman E."/>
            <person name="Gellesch M."/>
            <person name="Goldberg J."/>
            <person name="Griggs A."/>
            <person name="Gujja S."/>
            <person name="Heilman E.R."/>
            <person name="Heiman D."/>
            <person name="Hepburn T."/>
            <person name="Howarth C."/>
            <person name="Jen D."/>
            <person name="Larson L."/>
            <person name="Mehta T."/>
            <person name="Neiman D."/>
            <person name="Pearson M."/>
            <person name="Roberts A."/>
            <person name="Saif S."/>
            <person name="Shea T."/>
            <person name="Shenoy N."/>
            <person name="Sisk P."/>
            <person name="Stolte C."/>
            <person name="Sykes S."/>
            <person name="Walk T."/>
            <person name="White J."/>
            <person name="Yandava C."/>
            <person name="Haas B."/>
            <person name="Nusbaum C."/>
            <person name="Birren B."/>
        </authorList>
    </citation>
    <scope>NUCLEOTIDE SEQUENCE [LARGE SCALE GENOMIC DNA]</scope>
    <source>
        <strain evidence="3">ATCC 64411 / 73-15</strain>
    </source>
</reference>
<dbReference type="EMBL" id="GL876968">
    <property type="protein sequence ID" value="KLU85479.1"/>
    <property type="molecule type" value="Genomic_DNA"/>
</dbReference>
<sequence length="102" mass="11147">MQERTHEQYNPGTPAACRSGVRAMQVAATDCVPGGSRPAFVMMAARKGCDSSFVGTARTAQERTLAIKRFYTHRRSVRAVALPSSWRYFLCSPGHCLGCLGH</sequence>
<reference evidence="2" key="5">
    <citation type="submission" date="2015-06" db="UniProtKB">
        <authorList>
            <consortium name="EnsemblFungi"/>
        </authorList>
    </citation>
    <scope>IDENTIFICATION</scope>
    <source>
        <strain evidence="2">ATCC 64411</strain>
    </source>
</reference>
<organism evidence="2 3">
    <name type="scientific">Magnaporthiopsis poae (strain ATCC 64411 / 73-15)</name>
    <name type="common">Kentucky bluegrass fungus</name>
    <name type="synonym">Magnaporthe poae</name>
    <dbReference type="NCBI Taxonomy" id="644358"/>
    <lineage>
        <taxon>Eukaryota</taxon>
        <taxon>Fungi</taxon>
        <taxon>Dikarya</taxon>
        <taxon>Ascomycota</taxon>
        <taxon>Pezizomycotina</taxon>
        <taxon>Sordariomycetes</taxon>
        <taxon>Sordariomycetidae</taxon>
        <taxon>Magnaporthales</taxon>
        <taxon>Magnaporthaceae</taxon>
        <taxon>Magnaporthiopsis</taxon>
    </lineage>
</organism>
<evidence type="ECO:0000313" key="2">
    <source>
        <dbReference type="EnsemblFungi" id="MAPG_04502T0"/>
    </source>
</evidence>
<accession>A0A0C4DWW8</accession>
<gene>
    <name evidence="1" type="ORF">MAPG_04502</name>
</gene>
<reference evidence="1" key="3">
    <citation type="submission" date="2011-03" db="EMBL/GenBank/DDBJ databases">
        <title>Annotation of Magnaporthe poae ATCC 64411.</title>
        <authorList>
            <person name="Ma L.-J."/>
            <person name="Dead R."/>
            <person name="Young S.K."/>
            <person name="Zeng Q."/>
            <person name="Gargeya S."/>
            <person name="Fitzgerald M."/>
            <person name="Haas B."/>
            <person name="Abouelleil A."/>
            <person name="Alvarado L."/>
            <person name="Arachchi H.M."/>
            <person name="Berlin A."/>
            <person name="Brown A."/>
            <person name="Chapman S.B."/>
            <person name="Chen Z."/>
            <person name="Dunbar C."/>
            <person name="Freedman E."/>
            <person name="Gearin G."/>
            <person name="Gellesch M."/>
            <person name="Goldberg J."/>
            <person name="Griggs A."/>
            <person name="Gujja S."/>
            <person name="Heiman D."/>
            <person name="Howarth C."/>
            <person name="Larson L."/>
            <person name="Lui A."/>
            <person name="MacDonald P.J.P."/>
            <person name="Mehta T."/>
            <person name="Montmayeur A."/>
            <person name="Murphy C."/>
            <person name="Neiman D."/>
            <person name="Pearson M."/>
            <person name="Priest M."/>
            <person name="Roberts A."/>
            <person name="Saif S."/>
            <person name="Shea T."/>
            <person name="Shenoy N."/>
            <person name="Sisk P."/>
            <person name="Stolte C."/>
            <person name="Sykes S."/>
            <person name="Yandava C."/>
            <person name="Wortman J."/>
            <person name="Nusbaum C."/>
            <person name="Birren B."/>
        </authorList>
    </citation>
    <scope>NUCLEOTIDE SEQUENCE</scope>
    <source>
        <strain evidence="1">ATCC 64411</strain>
    </source>
</reference>
<keyword evidence="3" id="KW-1185">Reference proteome</keyword>
<dbReference type="EnsemblFungi" id="MAPG_04502T0">
    <property type="protein sequence ID" value="MAPG_04502T0"/>
    <property type="gene ID" value="MAPG_04502"/>
</dbReference>
<protein>
    <submittedName>
        <fullName evidence="1 2">Uncharacterized protein</fullName>
    </submittedName>
</protein>
<dbReference type="VEuPathDB" id="FungiDB:MAPG_04502"/>
<dbReference type="EMBL" id="ADBL01001061">
    <property type="status" value="NOT_ANNOTATED_CDS"/>
    <property type="molecule type" value="Genomic_DNA"/>
</dbReference>
<name>A0A0C4DWW8_MAGP6</name>